<feature type="compositionally biased region" description="Basic and acidic residues" evidence="1">
    <location>
        <begin position="56"/>
        <end position="126"/>
    </location>
</feature>
<dbReference type="EMBL" id="VSRR010015557">
    <property type="protein sequence ID" value="MPC58311.1"/>
    <property type="molecule type" value="Genomic_DNA"/>
</dbReference>
<evidence type="ECO:0000256" key="1">
    <source>
        <dbReference type="SAM" id="MobiDB-lite"/>
    </source>
</evidence>
<reference evidence="2 3" key="1">
    <citation type="submission" date="2019-05" db="EMBL/GenBank/DDBJ databases">
        <title>Another draft genome of Portunus trituberculatus and its Hox gene families provides insights of decapod evolution.</title>
        <authorList>
            <person name="Jeong J.-H."/>
            <person name="Song I."/>
            <person name="Kim S."/>
            <person name="Choi T."/>
            <person name="Kim D."/>
            <person name="Ryu S."/>
            <person name="Kim W."/>
        </authorList>
    </citation>
    <scope>NUCLEOTIDE SEQUENCE [LARGE SCALE GENOMIC DNA]</scope>
    <source>
        <tissue evidence="2">Muscle</tissue>
    </source>
</reference>
<comment type="caution">
    <text evidence="2">The sequence shown here is derived from an EMBL/GenBank/DDBJ whole genome shotgun (WGS) entry which is preliminary data.</text>
</comment>
<gene>
    <name evidence="2" type="ORF">E2C01_052309</name>
</gene>
<dbReference type="AlphaFoldDB" id="A0A5B7GE29"/>
<organism evidence="2 3">
    <name type="scientific">Portunus trituberculatus</name>
    <name type="common">Swimming crab</name>
    <name type="synonym">Neptunus trituberculatus</name>
    <dbReference type="NCBI Taxonomy" id="210409"/>
    <lineage>
        <taxon>Eukaryota</taxon>
        <taxon>Metazoa</taxon>
        <taxon>Ecdysozoa</taxon>
        <taxon>Arthropoda</taxon>
        <taxon>Crustacea</taxon>
        <taxon>Multicrustacea</taxon>
        <taxon>Malacostraca</taxon>
        <taxon>Eumalacostraca</taxon>
        <taxon>Eucarida</taxon>
        <taxon>Decapoda</taxon>
        <taxon>Pleocyemata</taxon>
        <taxon>Brachyura</taxon>
        <taxon>Eubrachyura</taxon>
        <taxon>Portunoidea</taxon>
        <taxon>Portunidae</taxon>
        <taxon>Portuninae</taxon>
        <taxon>Portunus</taxon>
    </lineage>
</organism>
<sequence>MMCIGCVQQEIRSSDRQPDTVETNEHLACQTTLESSFFLGTVQASRCGASLYDDSGSDRVLGENRGIRKRQEEVVDGRREEEEDKAGKRGRDMKEEVERGELVVVGKEERLEQRGEEKGRGEEGKVKGLGARSGRRSRFL</sequence>
<evidence type="ECO:0000313" key="2">
    <source>
        <dbReference type="EMBL" id="MPC58311.1"/>
    </source>
</evidence>
<accession>A0A5B7GE29</accession>
<protein>
    <submittedName>
        <fullName evidence="2">Uncharacterized protein</fullName>
    </submittedName>
</protein>
<dbReference type="Proteomes" id="UP000324222">
    <property type="component" value="Unassembled WGS sequence"/>
</dbReference>
<proteinExistence type="predicted"/>
<keyword evidence="3" id="KW-1185">Reference proteome</keyword>
<evidence type="ECO:0000313" key="3">
    <source>
        <dbReference type="Proteomes" id="UP000324222"/>
    </source>
</evidence>
<name>A0A5B7GE29_PORTR</name>
<feature type="region of interest" description="Disordered" evidence="1">
    <location>
        <begin position="53"/>
        <end position="140"/>
    </location>
</feature>